<evidence type="ECO:0000256" key="3">
    <source>
        <dbReference type="ARBA" id="ARBA00022989"/>
    </source>
</evidence>
<keyword evidence="4" id="KW-0472">Membrane</keyword>
<organism evidence="5">
    <name type="scientific">human gut metagenome</name>
    <dbReference type="NCBI Taxonomy" id="408170"/>
    <lineage>
        <taxon>unclassified sequences</taxon>
        <taxon>metagenomes</taxon>
        <taxon>organismal metagenomes</taxon>
    </lineage>
</organism>
<dbReference type="GO" id="GO:0016020">
    <property type="term" value="C:membrane"/>
    <property type="evidence" value="ECO:0007669"/>
    <property type="project" value="UniProtKB-SubCell"/>
</dbReference>
<protein>
    <submittedName>
        <fullName evidence="5">NCS family uracil:cation symporter</fullName>
    </submittedName>
</protein>
<feature type="non-terminal residue" evidence="5">
    <location>
        <position position="58"/>
    </location>
</feature>
<comment type="subcellular location">
    <subcellularLocation>
        <location evidence="1">Membrane</location>
        <topology evidence="1">Multi-pass membrane protein</topology>
    </subcellularLocation>
</comment>
<sequence length="58" mass="6095">MFGATVLVPILVGIDPAVALFSSGLGTLAHLTVTKYKVPAYMGSSFAYIAAMQMLMKT</sequence>
<evidence type="ECO:0000256" key="2">
    <source>
        <dbReference type="ARBA" id="ARBA00022692"/>
    </source>
</evidence>
<dbReference type="AlphaFoldDB" id="W1XTG7"/>
<dbReference type="Pfam" id="PF00860">
    <property type="entry name" value="Xan_ur_permease"/>
    <property type="match status" value="1"/>
</dbReference>
<comment type="caution">
    <text evidence="5">The sequence shown here is derived from an EMBL/GenBank/DDBJ whole genome shotgun (WGS) entry which is preliminary data.</text>
</comment>
<dbReference type="InterPro" id="IPR006043">
    <property type="entry name" value="NCS2"/>
</dbReference>
<reference evidence="5" key="1">
    <citation type="submission" date="2013-12" db="EMBL/GenBank/DDBJ databases">
        <title>A Varibaculum cambriense genome reconstructed from a premature infant gut community with otherwise low bacterial novelty that shifts toward anaerobic metabolism during the third week of life.</title>
        <authorList>
            <person name="Brown C.T."/>
            <person name="Sharon I."/>
            <person name="Thomas B.C."/>
            <person name="Castelle C.J."/>
            <person name="Morowitz M.J."/>
            <person name="Banfield J.F."/>
        </authorList>
    </citation>
    <scope>NUCLEOTIDE SEQUENCE</scope>
</reference>
<dbReference type="EMBL" id="AZMM01012019">
    <property type="protein sequence ID" value="ETJ33527.1"/>
    <property type="molecule type" value="Genomic_DNA"/>
</dbReference>
<keyword evidence="3" id="KW-1133">Transmembrane helix</keyword>
<evidence type="ECO:0000256" key="4">
    <source>
        <dbReference type="ARBA" id="ARBA00023136"/>
    </source>
</evidence>
<gene>
    <name evidence="5" type="ORF">Q604_UNBC12019G0002</name>
</gene>
<evidence type="ECO:0000256" key="1">
    <source>
        <dbReference type="ARBA" id="ARBA00004141"/>
    </source>
</evidence>
<name>W1XTG7_9ZZZZ</name>
<proteinExistence type="predicted"/>
<evidence type="ECO:0000313" key="5">
    <source>
        <dbReference type="EMBL" id="ETJ33527.1"/>
    </source>
</evidence>
<dbReference type="GO" id="GO:0022857">
    <property type="term" value="F:transmembrane transporter activity"/>
    <property type="evidence" value="ECO:0007669"/>
    <property type="project" value="InterPro"/>
</dbReference>
<accession>W1XTG7</accession>
<keyword evidence="2" id="KW-0812">Transmembrane</keyword>